<sequence length="365" mass="37690">MRRTRHVGAREGRQGPVSGMDAGHDAQERTGRLARRFDRRRRDHGATPPDGTSRAVADALADALARADRGDGDGRSDRTRGGDRPVGRSRARGPRPDPRAHRTVDGLRAHGWTSLHDLHWPGRPGVLLDEIVIGPGGVVVVDGSRWSADLTVTAGLPHQGGRVHDRELHALVDAVAAVTALVGPAHRSAVTAVVCPPGAAGPVRTSAGLLVVGRERLGAHLAGLPVRLSPYDVADLGRRLSRELGGRVGPDLLTTAALDQPDPAASSVRPGTRGSRARVAARTEAVTAPTRTGLRRAVRRADLVALALLAAVVVTLGVDPASLATAGSAVGEFVASWVVPETLLPGAIPDTGVPLPGGAGPVATS</sequence>
<dbReference type="Proteomes" id="UP000317046">
    <property type="component" value="Unassembled WGS sequence"/>
</dbReference>
<feature type="compositionally biased region" description="Basic and acidic residues" evidence="1">
    <location>
        <begin position="94"/>
        <end position="103"/>
    </location>
</feature>
<evidence type="ECO:0008006" key="5">
    <source>
        <dbReference type="Google" id="ProtNLM"/>
    </source>
</evidence>
<dbReference type="AlphaFoldDB" id="A0A4Y3KXJ1"/>
<organism evidence="3 4">
    <name type="scientific">Cellulomonas cellasea</name>
    <dbReference type="NCBI Taxonomy" id="43670"/>
    <lineage>
        <taxon>Bacteria</taxon>
        <taxon>Bacillati</taxon>
        <taxon>Actinomycetota</taxon>
        <taxon>Actinomycetes</taxon>
        <taxon>Micrococcales</taxon>
        <taxon>Cellulomonadaceae</taxon>
        <taxon>Cellulomonas</taxon>
    </lineage>
</organism>
<reference evidence="3" key="1">
    <citation type="submission" date="2019-06" db="EMBL/GenBank/DDBJ databases">
        <title>Whole genome shotgun sequence of Cellulomonas cellasea NBRC 3753.</title>
        <authorList>
            <person name="Hosoyama A."/>
            <person name="Uohara A."/>
            <person name="Ohji S."/>
            <person name="Ichikawa N."/>
        </authorList>
    </citation>
    <scope>NUCLEOTIDE SEQUENCE [LARGE SCALE GENOMIC DNA]</scope>
    <source>
        <strain evidence="3">NBRC 3753</strain>
    </source>
</reference>
<evidence type="ECO:0000256" key="1">
    <source>
        <dbReference type="SAM" id="MobiDB-lite"/>
    </source>
</evidence>
<evidence type="ECO:0000313" key="4">
    <source>
        <dbReference type="Proteomes" id="UP000317046"/>
    </source>
</evidence>
<dbReference type="EMBL" id="BJLR01000016">
    <property type="protein sequence ID" value="GEA87558.1"/>
    <property type="molecule type" value="Genomic_DNA"/>
</dbReference>
<keyword evidence="4" id="KW-1185">Reference proteome</keyword>
<keyword evidence="2" id="KW-0472">Membrane</keyword>
<accession>A0A4Y3KXJ1</accession>
<comment type="caution">
    <text evidence="3">The sequence shown here is derived from an EMBL/GenBank/DDBJ whole genome shotgun (WGS) entry which is preliminary data.</text>
</comment>
<feature type="compositionally biased region" description="Basic residues" evidence="1">
    <location>
        <begin position="32"/>
        <end position="43"/>
    </location>
</feature>
<feature type="transmembrane region" description="Helical" evidence="2">
    <location>
        <begin position="301"/>
        <end position="318"/>
    </location>
</feature>
<keyword evidence="2" id="KW-0812">Transmembrane</keyword>
<feature type="compositionally biased region" description="Low complexity" evidence="1">
    <location>
        <begin position="52"/>
        <end position="64"/>
    </location>
</feature>
<keyword evidence="2" id="KW-1133">Transmembrane helix</keyword>
<gene>
    <name evidence="3" type="ORF">CCE01nite_15070</name>
</gene>
<feature type="compositionally biased region" description="Basic and acidic residues" evidence="1">
    <location>
        <begin position="22"/>
        <end position="31"/>
    </location>
</feature>
<evidence type="ECO:0000256" key="2">
    <source>
        <dbReference type="SAM" id="Phobius"/>
    </source>
</evidence>
<feature type="region of interest" description="Disordered" evidence="1">
    <location>
        <begin position="1"/>
        <end position="103"/>
    </location>
</feature>
<name>A0A4Y3KXJ1_9CELL</name>
<feature type="region of interest" description="Disordered" evidence="1">
    <location>
        <begin position="257"/>
        <end position="282"/>
    </location>
</feature>
<protein>
    <recommendedName>
        <fullName evidence="5">NERD domain-containing protein</fullName>
    </recommendedName>
</protein>
<feature type="compositionally biased region" description="Basic and acidic residues" evidence="1">
    <location>
        <begin position="65"/>
        <end position="86"/>
    </location>
</feature>
<proteinExistence type="predicted"/>
<evidence type="ECO:0000313" key="3">
    <source>
        <dbReference type="EMBL" id="GEA87558.1"/>
    </source>
</evidence>